<evidence type="ECO:0000313" key="4">
    <source>
        <dbReference type="Proteomes" id="UP001165341"/>
    </source>
</evidence>
<name>A0AA41QT17_9MICO</name>
<proteinExistence type="predicted"/>
<gene>
    <name evidence="3" type="ORF">MQH31_04795</name>
</gene>
<organism evidence="3 4">
    <name type="scientific">Cryobacterium zhongshanensis</name>
    <dbReference type="NCBI Taxonomy" id="2928153"/>
    <lineage>
        <taxon>Bacteria</taxon>
        <taxon>Bacillati</taxon>
        <taxon>Actinomycetota</taxon>
        <taxon>Actinomycetes</taxon>
        <taxon>Micrococcales</taxon>
        <taxon>Microbacteriaceae</taxon>
        <taxon>Cryobacterium</taxon>
    </lineage>
</organism>
<evidence type="ECO:0000313" key="3">
    <source>
        <dbReference type="EMBL" id="MCI4657131.1"/>
    </source>
</evidence>
<accession>A0AA41QT17</accession>
<keyword evidence="4" id="KW-1185">Reference proteome</keyword>
<dbReference type="Pfam" id="PF13020">
    <property type="entry name" value="NOV_C"/>
    <property type="match status" value="1"/>
</dbReference>
<dbReference type="Gene3D" id="3.30.920.90">
    <property type="match status" value="1"/>
</dbReference>
<dbReference type="Pfam" id="PF12102">
    <property type="entry name" value="MrcB_N"/>
    <property type="match status" value="1"/>
</dbReference>
<feature type="domain" description="Type IV methyl-directed restriction enzyme EcoKMcrB subunit DNA-binding" evidence="1">
    <location>
        <begin position="21"/>
        <end position="205"/>
    </location>
</feature>
<dbReference type="RefSeq" id="WP_243011120.1">
    <property type="nucleotide sequence ID" value="NZ_JALGAR010000001.1"/>
</dbReference>
<comment type="caution">
    <text evidence="3">The sequence shown here is derived from an EMBL/GenBank/DDBJ whole genome shotgun (WGS) entry which is preliminary data.</text>
</comment>
<sequence>MPTKKGSFEPVRDEINEVLLMQTQYTSENSEAMKRRGELVRLELADKLRRIAPELSRAGRIDDLRVTGSDGVGRKAEIPWTRIYSTSRSPHPTAGWYLVFLFSRKGYRAYLSLIQGATRWDGSEFKRRPEAELRSRSSWARDTLQHSGSLPSRWKSDILLGGRRGGLGDAYALGNVLAVAYDRDSVPEDATIRQDLIQAMDWLGTLYEKEEEGLYVPGDDAPELVDAENAIAAISGQGARSHQGRLLSAAERRAIERRAVDVTTAHLAGLGYGVDDVGDTESYDLHARRPDNELKVEVKGTTSTGTDILLTRNEVLLHRSAYPNNALAVVHSVHLDRSASQPRASGGVLIFEHPWKLDESRLSPIAYRYSRDSAPTDPPEFSVRIVQA</sequence>
<dbReference type="EMBL" id="JALGAR010000001">
    <property type="protein sequence ID" value="MCI4657131.1"/>
    <property type="molecule type" value="Genomic_DNA"/>
</dbReference>
<dbReference type="Proteomes" id="UP001165341">
    <property type="component" value="Unassembled WGS sequence"/>
</dbReference>
<reference evidence="3" key="1">
    <citation type="submission" date="2022-03" db="EMBL/GenBank/DDBJ databases">
        <title>Cryobacterium sp. nov. strain ZS14-85, isolated from Antarctic soil.</title>
        <authorList>
            <person name="Li J."/>
            <person name="Niu G."/>
        </authorList>
    </citation>
    <scope>NUCLEOTIDE SEQUENCE</scope>
    <source>
        <strain evidence="3">ZS14-85</strain>
    </source>
</reference>
<protein>
    <submittedName>
        <fullName evidence="3">DUF3578 domain-containing protein</fullName>
    </submittedName>
</protein>
<feature type="domain" description="Protein NO VEIN C-terminal" evidence="2">
    <location>
        <begin position="255"/>
        <end position="333"/>
    </location>
</feature>
<dbReference type="InterPro" id="IPR021961">
    <property type="entry name" value="McrB_DNA-bd"/>
</dbReference>
<dbReference type="AlphaFoldDB" id="A0AA41QT17"/>
<dbReference type="InterPro" id="IPR024975">
    <property type="entry name" value="NOV_C"/>
</dbReference>
<evidence type="ECO:0000259" key="2">
    <source>
        <dbReference type="Pfam" id="PF13020"/>
    </source>
</evidence>
<evidence type="ECO:0000259" key="1">
    <source>
        <dbReference type="Pfam" id="PF12102"/>
    </source>
</evidence>